<keyword evidence="1" id="KW-1133">Transmembrane helix</keyword>
<comment type="caution">
    <text evidence="2">The sequence shown here is derived from an EMBL/GenBank/DDBJ whole genome shotgun (WGS) entry which is preliminary data.</text>
</comment>
<dbReference type="InterPro" id="IPR022564">
    <property type="entry name" value="DUF2678"/>
</dbReference>
<keyword evidence="3" id="KW-1185">Reference proteome</keyword>
<feature type="transmembrane region" description="Helical" evidence="1">
    <location>
        <begin position="121"/>
        <end position="144"/>
    </location>
</feature>
<keyword evidence="1" id="KW-0472">Membrane</keyword>
<accession>A0A3M7RXB6</accession>
<dbReference type="AlphaFoldDB" id="A0A3M7RXB6"/>
<keyword evidence="1" id="KW-0812">Transmembrane</keyword>
<evidence type="ECO:0000313" key="3">
    <source>
        <dbReference type="Proteomes" id="UP000276133"/>
    </source>
</evidence>
<protein>
    <submittedName>
        <fullName evidence="2">Uncharacterized protein</fullName>
    </submittedName>
</protein>
<gene>
    <name evidence="2" type="ORF">BpHYR1_031061</name>
</gene>
<evidence type="ECO:0000313" key="2">
    <source>
        <dbReference type="EMBL" id="RNA28166.1"/>
    </source>
</evidence>
<reference evidence="2 3" key="1">
    <citation type="journal article" date="2018" name="Sci. Rep.">
        <title>Genomic signatures of local adaptation to the degree of environmental predictability in rotifers.</title>
        <authorList>
            <person name="Franch-Gras L."/>
            <person name="Hahn C."/>
            <person name="Garcia-Roger E.M."/>
            <person name="Carmona M.J."/>
            <person name="Serra M."/>
            <person name="Gomez A."/>
        </authorList>
    </citation>
    <scope>NUCLEOTIDE SEQUENCE [LARGE SCALE GENOMIC DNA]</scope>
    <source>
        <strain evidence="2">HYR1</strain>
    </source>
</reference>
<organism evidence="2 3">
    <name type="scientific">Brachionus plicatilis</name>
    <name type="common">Marine rotifer</name>
    <name type="synonym">Brachionus muelleri</name>
    <dbReference type="NCBI Taxonomy" id="10195"/>
    <lineage>
        <taxon>Eukaryota</taxon>
        <taxon>Metazoa</taxon>
        <taxon>Spiralia</taxon>
        <taxon>Gnathifera</taxon>
        <taxon>Rotifera</taxon>
        <taxon>Eurotatoria</taxon>
        <taxon>Monogononta</taxon>
        <taxon>Pseudotrocha</taxon>
        <taxon>Ploima</taxon>
        <taxon>Brachionidae</taxon>
        <taxon>Brachionus</taxon>
    </lineage>
</organism>
<sequence>MAFKTERLLTFRNYTNCQRKKNNKNTRKNLINDSAPTARLACGGGLDERSPMNYIYVKNHDIIHIKDRQAAIIWSYKKIKIDIKLGHIIAFIELKITKIKLLEIRRELELLIASFLNEPRVLNIITTFFILLLHFSHLFMIKWYKEGELDPKFRKLIFINSAVLTSLSK</sequence>
<dbReference type="Proteomes" id="UP000276133">
    <property type="component" value="Unassembled WGS sequence"/>
</dbReference>
<dbReference type="Pfam" id="PF10856">
    <property type="entry name" value="DUF2678"/>
    <property type="match status" value="1"/>
</dbReference>
<name>A0A3M7RXB6_BRAPC</name>
<dbReference type="OrthoDB" id="17800at2759"/>
<proteinExistence type="predicted"/>
<evidence type="ECO:0000256" key="1">
    <source>
        <dbReference type="SAM" id="Phobius"/>
    </source>
</evidence>
<dbReference type="EMBL" id="REGN01002425">
    <property type="protein sequence ID" value="RNA28166.1"/>
    <property type="molecule type" value="Genomic_DNA"/>
</dbReference>